<dbReference type="GO" id="GO:0035999">
    <property type="term" value="P:tetrahydrofolate interconversion"/>
    <property type="evidence" value="ECO:0007669"/>
    <property type="project" value="TreeGrafter"/>
</dbReference>
<dbReference type="Proteomes" id="UP000253689">
    <property type="component" value="Chromosome"/>
</dbReference>
<reference evidence="7" key="1">
    <citation type="submission" date="2018-07" db="EMBL/GenBank/DDBJ databases">
        <title>Complete Genome Sequence of Spiroplasma phoeniceum.</title>
        <authorList>
            <person name="Davis R.E."/>
            <person name="Shao J.Y."/>
            <person name="Zhao Y."/>
            <person name="Silver A."/>
            <person name="Stump z."/>
            <person name="Gasparich G."/>
        </authorList>
    </citation>
    <scope>NUCLEOTIDE SEQUENCE [LARGE SCALE GENOMIC DNA]</scope>
    <source>
        <strain evidence="7">P40</strain>
    </source>
</reference>
<dbReference type="EC" id="6.3.3.2" evidence="5"/>
<evidence type="ECO:0000256" key="2">
    <source>
        <dbReference type="ARBA" id="ARBA00022741"/>
    </source>
</evidence>
<dbReference type="PANTHER" id="PTHR23407">
    <property type="entry name" value="ATPASE INHIBITOR/5-FORMYLTETRAHYDROFOLATE CYCLO-LIGASE"/>
    <property type="match status" value="1"/>
</dbReference>
<protein>
    <recommendedName>
        <fullName evidence="5">5-formyltetrahydrofolate cyclo-ligase</fullName>
        <ecNumber evidence="5">6.3.3.2</ecNumber>
    </recommendedName>
</protein>
<comment type="cofactor">
    <cofactor evidence="5">
        <name>Mg(2+)</name>
        <dbReference type="ChEBI" id="CHEBI:18420"/>
    </cofactor>
</comment>
<dbReference type="GO" id="GO:0005524">
    <property type="term" value="F:ATP binding"/>
    <property type="evidence" value="ECO:0007669"/>
    <property type="project" value="UniProtKB-KW"/>
</dbReference>
<keyword evidence="2 4" id="KW-0547">Nucleotide-binding</keyword>
<comment type="similarity">
    <text evidence="1 5">Belongs to the 5-formyltetrahydrofolate cyclo-ligase family.</text>
</comment>
<dbReference type="EMBL" id="CP031088">
    <property type="protein sequence ID" value="AXF97094.1"/>
    <property type="molecule type" value="Genomic_DNA"/>
</dbReference>
<keyword evidence="5" id="KW-0460">Magnesium</keyword>
<dbReference type="NCBIfam" id="TIGR02727">
    <property type="entry name" value="MTHFS_bact"/>
    <property type="match status" value="1"/>
</dbReference>
<dbReference type="GO" id="GO:0046872">
    <property type="term" value="F:metal ion binding"/>
    <property type="evidence" value="ECO:0007669"/>
    <property type="project" value="UniProtKB-KW"/>
</dbReference>
<organism evidence="6 7">
    <name type="scientific">Spiroplasma phoeniceum P40</name>
    <dbReference type="NCBI Taxonomy" id="1276259"/>
    <lineage>
        <taxon>Bacteria</taxon>
        <taxon>Bacillati</taxon>
        <taxon>Mycoplasmatota</taxon>
        <taxon>Mollicutes</taxon>
        <taxon>Entomoplasmatales</taxon>
        <taxon>Spiroplasmataceae</taxon>
        <taxon>Spiroplasma</taxon>
    </lineage>
</organism>
<dbReference type="AlphaFoldDB" id="A0A345DSA3"/>
<keyword evidence="7" id="KW-1185">Reference proteome</keyword>
<feature type="binding site" evidence="4">
    <location>
        <begin position="135"/>
        <end position="143"/>
    </location>
    <ligand>
        <name>ATP</name>
        <dbReference type="ChEBI" id="CHEBI:30616"/>
    </ligand>
</feature>
<sequence>MITCAKQEIRQEKLLVRSKISSELRQQKETQIFNTFFQHRGVQNSKTIALYYSIKNEVNTIFIIKQLFALKINVLLPRMDGNNLKFYHITNLTTDLEFNSRFALYEPLNSLPIIDAKKIDVIVVPIVAFDQNNFRLGYGKGYYDRFLKNYYHLVIGLAFIEQLVPTPLPVEEHDVKIEIIISA</sequence>
<evidence type="ECO:0000256" key="1">
    <source>
        <dbReference type="ARBA" id="ARBA00010638"/>
    </source>
</evidence>
<dbReference type="RefSeq" id="WP_114565501.1">
    <property type="nucleotide sequence ID" value="NZ_CP031088.1"/>
</dbReference>
<dbReference type="GO" id="GO:0009396">
    <property type="term" value="P:folic acid-containing compound biosynthetic process"/>
    <property type="evidence" value="ECO:0007669"/>
    <property type="project" value="TreeGrafter"/>
</dbReference>
<gene>
    <name evidence="6" type="ORF">SDAV_002161</name>
</gene>
<evidence type="ECO:0000256" key="3">
    <source>
        <dbReference type="ARBA" id="ARBA00022840"/>
    </source>
</evidence>
<accession>A0A345DSA3</accession>
<name>A0A345DSA3_9MOLU</name>
<feature type="binding site" evidence="4">
    <location>
        <begin position="6"/>
        <end position="10"/>
    </location>
    <ligand>
        <name>ATP</name>
        <dbReference type="ChEBI" id="CHEBI:30616"/>
    </ligand>
</feature>
<keyword evidence="3 4" id="KW-0067">ATP-binding</keyword>
<dbReference type="InterPro" id="IPR024185">
    <property type="entry name" value="FTHF_cligase-like_sf"/>
</dbReference>
<proteinExistence type="inferred from homology"/>
<evidence type="ECO:0000256" key="4">
    <source>
        <dbReference type="PIRSR" id="PIRSR006806-1"/>
    </source>
</evidence>
<dbReference type="InterPro" id="IPR037171">
    <property type="entry name" value="NagB/RpiA_transferase-like"/>
</dbReference>
<dbReference type="SUPFAM" id="SSF100950">
    <property type="entry name" value="NagB/RpiA/CoA transferase-like"/>
    <property type="match status" value="1"/>
</dbReference>
<dbReference type="PANTHER" id="PTHR23407:SF1">
    <property type="entry name" value="5-FORMYLTETRAHYDROFOLATE CYCLO-LIGASE"/>
    <property type="match status" value="1"/>
</dbReference>
<evidence type="ECO:0000313" key="6">
    <source>
        <dbReference type="EMBL" id="AXF97094.1"/>
    </source>
</evidence>
<evidence type="ECO:0000256" key="5">
    <source>
        <dbReference type="RuleBase" id="RU361279"/>
    </source>
</evidence>
<dbReference type="Pfam" id="PF01812">
    <property type="entry name" value="5-FTHF_cyc-lig"/>
    <property type="match status" value="1"/>
</dbReference>
<evidence type="ECO:0000313" key="7">
    <source>
        <dbReference type="Proteomes" id="UP000253689"/>
    </source>
</evidence>
<dbReference type="Gene3D" id="3.40.50.10420">
    <property type="entry name" value="NagB/RpiA/CoA transferase-like"/>
    <property type="match status" value="1"/>
</dbReference>
<dbReference type="InterPro" id="IPR002698">
    <property type="entry name" value="FTHF_cligase"/>
</dbReference>
<feature type="binding site" evidence="4">
    <location>
        <position position="57"/>
    </location>
    <ligand>
        <name>substrate</name>
    </ligand>
</feature>
<dbReference type="GO" id="GO:0030272">
    <property type="term" value="F:5-formyltetrahydrofolate cyclo-ligase activity"/>
    <property type="evidence" value="ECO:0007669"/>
    <property type="project" value="UniProtKB-EC"/>
</dbReference>
<dbReference type="PIRSF" id="PIRSF006806">
    <property type="entry name" value="FTHF_cligase"/>
    <property type="match status" value="1"/>
</dbReference>
<keyword evidence="5" id="KW-0479">Metal-binding</keyword>
<dbReference type="KEGG" id="sphh:SDAV_002161"/>
<comment type="catalytic activity">
    <reaction evidence="5">
        <text>(6S)-5-formyl-5,6,7,8-tetrahydrofolate + ATP = (6R)-5,10-methenyltetrahydrofolate + ADP + phosphate</text>
        <dbReference type="Rhea" id="RHEA:10488"/>
        <dbReference type="ChEBI" id="CHEBI:30616"/>
        <dbReference type="ChEBI" id="CHEBI:43474"/>
        <dbReference type="ChEBI" id="CHEBI:57455"/>
        <dbReference type="ChEBI" id="CHEBI:57457"/>
        <dbReference type="ChEBI" id="CHEBI:456216"/>
        <dbReference type="EC" id="6.3.3.2"/>
    </reaction>
</comment>